<keyword evidence="3 6" id="KW-0812">Transmembrane</keyword>
<dbReference type="OrthoDB" id="8904098at2759"/>
<feature type="transmembrane region" description="Helical" evidence="6">
    <location>
        <begin position="322"/>
        <end position="343"/>
    </location>
</feature>
<keyword evidence="5 6" id="KW-0472">Membrane</keyword>
<dbReference type="InterPro" id="IPR036259">
    <property type="entry name" value="MFS_trans_sf"/>
</dbReference>
<sequence>MSQVPDNTVYPILQNLPTENDPLLPRLSDDNEAIAHERPIICIPGSLPRSVWLIALVEVCDRFAFFGLAAPLQNYLQNAKDDPLRPGGLGLGQSYATLVNLSFTVWCYVTPIFGAIIADQYIGRKATITHASRVYAVGLFILFGSSLSVFKNSDVSILALLAAMLLIGIGAGGIRPNVNSLIAEQYQPADQPVHKLDTGETISIDHDMTIQRIFMTFIMLTNAGSLSSILTTTIEHRQGFPLAFLVPALTFTSITTLCLSQNTYSSPPTTESTTLHALQAFYIAARNNWTLDAAKPSAEEHHPWSETFIGELRHSLRASRIFLFYPIFWASYNQMLTSFISQAANMNTHRLPNDIMFAINPLSILLIIPVLDQIILPRARRVGLDLSPITRITAGFFLCGLGMAYAGILQYTIYHSPPCYASPRSAGCNAPNNVHIVWQAPVYIILAISEIFMSTTGLEYAYSHAPRSMKSTIMALFLFTYTLGSLLSMLITPFLVDPLMTRAYAVLSISTWSSGVVFWVCFGVRRGI</sequence>
<name>A0A0L1J5J9_ASPN3</name>
<organism evidence="7 8">
    <name type="scientific">Aspergillus nomiae NRRL (strain ATCC 15546 / NRRL 13137 / CBS 260.88 / M93)</name>
    <dbReference type="NCBI Taxonomy" id="1509407"/>
    <lineage>
        <taxon>Eukaryota</taxon>
        <taxon>Fungi</taxon>
        <taxon>Dikarya</taxon>
        <taxon>Ascomycota</taxon>
        <taxon>Pezizomycotina</taxon>
        <taxon>Eurotiomycetes</taxon>
        <taxon>Eurotiomycetidae</taxon>
        <taxon>Eurotiales</taxon>
        <taxon>Aspergillaceae</taxon>
        <taxon>Aspergillus</taxon>
        <taxon>Aspergillus subgen. Circumdati</taxon>
    </lineage>
</organism>
<dbReference type="GO" id="GO:0016020">
    <property type="term" value="C:membrane"/>
    <property type="evidence" value="ECO:0007669"/>
    <property type="project" value="UniProtKB-SubCell"/>
</dbReference>
<feature type="transmembrane region" description="Helical" evidence="6">
    <location>
        <begin position="355"/>
        <end position="376"/>
    </location>
</feature>
<dbReference type="PANTHER" id="PTHR11654">
    <property type="entry name" value="OLIGOPEPTIDE TRANSPORTER-RELATED"/>
    <property type="match status" value="1"/>
</dbReference>
<dbReference type="Pfam" id="PF00854">
    <property type="entry name" value="PTR2"/>
    <property type="match status" value="1"/>
</dbReference>
<dbReference type="Gene3D" id="1.20.1250.20">
    <property type="entry name" value="MFS general substrate transporter like domains"/>
    <property type="match status" value="1"/>
</dbReference>
<evidence type="ECO:0000256" key="2">
    <source>
        <dbReference type="ARBA" id="ARBA00005982"/>
    </source>
</evidence>
<dbReference type="Proteomes" id="UP000037505">
    <property type="component" value="Unassembled WGS sequence"/>
</dbReference>
<comment type="caution">
    <text evidence="7">The sequence shown here is derived from an EMBL/GenBank/DDBJ whole genome shotgun (WGS) entry which is preliminary data.</text>
</comment>
<evidence type="ECO:0000256" key="4">
    <source>
        <dbReference type="ARBA" id="ARBA00022989"/>
    </source>
</evidence>
<comment type="subcellular location">
    <subcellularLocation>
        <location evidence="1">Membrane</location>
        <topology evidence="1">Multi-pass membrane protein</topology>
    </subcellularLocation>
</comment>
<evidence type="ECO:0000313" key="7">
    <source>
        <dbReference type="EMBL" id="KNG87012.1"/>
    </source>
</evidence>
<comment type="similarity">
    <text evidence="2">Belongs to the major facilitator superfamily. Proton-dependent oligopeptide transporter (POT/PTR) (TC 2.A.17) family.</text>
</comment>
<feature type="transmembrane region" description="Helical" evidence="6">
    <location>
        <begin position="213"/>
        <end position="234"/>
    </location>
</feature>
<feature type="transmembrane region" description="Helical" evidence="6">
    <location>
        <begin position="156"/>
        <end position="174"/>
    </location>
</feature>
<feature type="transmembrane region" description="Helical" evidence="6">
    <location>
        <begin position="502"/>
        <end position="524"/>
    </location>
</feature>
<dbReference type="EMBL" id="JNOM01000095">
    <property type="protein sequence ID" value="KNG87012.1"/>
    <property type="molecule type" value="Genomic_DNA"/>
</dbReference>
<dbReference type="SUPFAM" id="SSF103473">
    <property type="entry name" value="MFS general substrate transporter"/>
    <property type="match status" value="1"/>
</dbReference>
<gene>
    <name evidence="7" type="ORF">ANOM_004668</name>
</gene>
<feature type="transmembrane region" description="Helical" evidence="6">
    <location>
        <begin position="474"/>
        <end position="496"/>
    </location>
</feature>
<dbReference type="GO" id="GO:0022857">
    <property type="term" value="F:transmembrane transporter activity"/>
    <property type="evidence" value="ECO:0007669"/>
    <property type="project" value="InterPro"/>
</dbReference>
<feature type="transmembrane region" description="Helical" evidence="6">
    <location>
        <begin position="388"/>
        <end position="408"/>
    </location>
</feature>
<dbReference type="PROSITE" id="PS01022">
    <property type="entry name" value="PTR2_1"/>
    <property type="match status" value="1"/>
</dbReference>
<feature type="transmembrane region" description="Helical" evidence="6">
    <location>
        <begin position="442"/>
        <end position="462"/>
    </location>
</feature>
<keyword evidence="4 6" id="KW-1133">Transmembrane helix</keyword>
<feature type="transmembrane region" description="Helical" evidence="6">
    <location>
        <begin position="103"/>
        <end position="122"/>
    </location>
</feature>
<feature type="transmembrane region" description="Helical" evidence="6">
    <location>
        <begin position="240"/>
        <end position="259"/>
    </location>
</feature>
<keyword evidence="8" id="KW-1185">Reference proteome</keyword>
<feature type="transmembrane region" description="Helical" evidence="6">
    <location>
        <begin position="134"/>
        <end position="150"/>
    </location>
</feature>
<reference evidence="7 8" key="1">
    <citation type="submission" date="2014-06" db="EMBL/GenBank/DDBJ databases">
        <title>The Genome of the Aflatoxigenic Filamentous Fungus Aspergillus nomius.</title>
        <authorList>
            <person name="Moore M.G."/>
            <person name="Shannon B.M."/>
            <person name="Brian M.M."/>
        </authorList>
    </citation>
    <scope>NUCLEOTIDE SEQUENCE [LARGE SCALE GENOMIC DNA]</scope>
    <source>
        <strain evidence="7 8">NRRL 13137</strain>
    </source>
</reference>
<proteinExistence type="inferred from homology"/>
<evidence type="ECO:0000256" key="3">
    <source>
        <dbReference type="ARBA" id="ARBA00022692"/>
    </source>
</evidence>
<evidence type="ECO:0000256" key="1">
    <source>
        <dbReference type="ARBA" id="ARBA00004141"/>
    </source>
</evidence>
<protein>
    <submittedName>
        <fullName evidence="7">Oligopeptide transporter</fullName>
    </submittedName>
</protein>
<dbReference type="GeneID" id="26806472"/>
<dbReference type="RefSeq" id="XP_015407935.1">
    <property type="nucleotide sequence ID" value="XM_015549925.1"/>
</dbReference>
<dbReference type="InterPro" id="IPR000109">
    <property type="entry name" value="POT_fam"/>
</dbReference>
<evidence type="ECO:0000256" key="5">
    <source>
        <dbReference type="ARBA" id="ARBA00023136"/>
    </source>
</evidence>
<evidence type="ECO:0000313" key="8">
    <source>
        <dbReference type="Proteomes" id="UP000037505"/>
    </source>
</evidence>
<evidence type="ECO:0000256" key="6">
    <source>
        <dbReference type="SAM" id="Phobius"/>
    </source>
</evidence>
<accession>A0A0L1J5J9</accession>
<dbReference type="GO" id="GO:0006857">
    <property type="term" value="P:oligopeptide transport"/>
    <property type="evidence" value="ECO:0007669"/>
    <property type="project" value="InterPro"/>
</dbReference>
<dbReference type="InterPro" id="IPR018456">
    <property type="entry name" value="PTR2_symporter_CS"/>
</dbReference>
<dbReference type="AlphaFoldDB" id="A0A0L1J5J9"/>